<comment type="function">
    <text evidence="6">Component of the Mediator complex, a coactivator involved in the regulated transcription of nearly all RNA polymerase II-dependent genes. Mediator functions as a bridge to convey information from gene-specific regulatory proteins to the basal RNA polymerase II transcription machinery. Mediator is recruited to promoters by direct interactions with regulatory proteins and serves as a scaffold for the assembly of a functional preinitiation complex with RNA polymerase II and the general transcription factors.</text>
</comment>
<evidence type="ECO:0000256" key="7">
    <source>
        <dbReference type="SAM" id="Phobius"/>
    </source>
</evidence>
<keyword evidence="7" id="KW-1133">Transmembrane helix</keyword>
<evidence type="ECO:0000256" key="3">
    <source>
        <dbReference type="ARBA" id="ARBA00023159"/>
    </source>
</evidence>
<evidence type="ECO:0000256" key="6">
    <source>
        <dbReference type="RuleBase" id="RU366036"/>
    </source>
</evidence>
<reference evidence="8 9" key="1">
    <citation type="journal article" date="2018" name="G3 (Bethesda)">
        <title>A High-Quality Reference Genome for the Invasive Mosquitofish Gambusia affinis Using a Chicago Library.</title>
        <authorList>
            <person name="Hoffberg S.L."/>
            <person name="Troendle N.J."/>
            <person name="Glenn T.C."/>
            <person name="Mahmud O."/>
            <person name="Louha S."/>
            <person name="Chalopin D."/>
            <person name="Bennetzen J.L."/>
            <person name="Mauricio R."/>
        </authorList>
    </citation>
    <scope>NUCLEOTIDE SEQUENCE [LARGE SCALE GENOMIC DNA]</scope>
    <source>
        <strain evidence="8">NE01/NJP1002.9</strain>
        <tissue evidence="8">Muscle</tissue>
    </source>
</reference>
<dbReference type="Pfam" id="PF11221">
    <property type="entry name" value="Med21"/>
    <property type="match status" value="1"/>
</dbReference>
<comment type="subcellular location">
    <subcellularLocation>
        <location evidence="1 6">Nucleus</location>
    </subcellularLocation>
</comment>
<keyword evidence="7" id="KW-0472">Membrane</keyword>
<keyword evidence="3 6" id="KW-0010">Activator</keyword>
<keyword evidence="5 6" id="KW-0539">Nucleus</keyword>
<organism evidence="8 9">
    <name type="scientific">Gambusia affinis</name>
    <name type="common">Western mosquitofish</name>
    <name type="synonym">Heterandria affinis</name>
    <dbReference type="NCBI Taxonomy" id="33528"/>
    <lineage>
        <taxon>Eukaryota</taxon>
        <taxon>Metazoa</taxon>
        <taxon>Chordata</taxon>
        <taxon>Craniata</taxon>
        <taxon>Vertebrata</taxon>
        <taxon>Euteleostomi</taxon>
        <taxon>Actinopterygii</taxon>
        <taxon>Neopterygii</taxon>
        <taxon>Teleostei</taxon>
        <taxon>Neoteleostei</taxon>
        <taxon>Acanthomorphata</taxon>
        <taxon>Ovalentaria</taxon>
        <taxon>Atherinomorphae</taxon>
        <taxon>Cyprinodontiformes</taxon>
        <taxon>Poeciliidae</taxon>
        <taxon>Poeciliinae</taxon>
        <taxon>Gambusia</taxon>
    </lineage>
</organism>
<evidence type="ECO:0000313" key="9">
    <source>
        <dbReference type="Proteomes" id="UP000250572"/>
    </source>
</evidence>
<protein>
    <recommendedName>
        <fullName evidence="6">Mediator of RNA polymerase II transcription subunit 21</fullName>
    </recommendedName>
</protein>
<dbReference type="EMBL" id="NHOQ01002778">
    <property type="protein sequence ID" value="PWA14638.1"/>
    <property type="molecule type" value="Genomic_DNA"/>
</dbReference>
<feature type="non-terminal residue" evidence="8">
    <location>
        <position position="1"/>
    </location>
</feature>
<dbReference type="GO" id="GO:0003712">
    <property type="term" value="F:transcription coregulator activity"/>
    <property type="evidence" value="ECO:0007669"/>
    <property type="project" value="TreeGrafter"/>
</dbReference>
<evidence type="ECO:0000256" key="1">
    <source>
        <dbReference type="ARBA" id="ARBA00004123"/>
    </source>
</evidence>
<dbReference type="GO" id="GO:0016592">
    <property type="term" value="C:mediator complex"/>
    <property type="evidence" value="ECO:0007669"/>
    <property type="project" value="UniProtKB-UniRule"/>
</dbReference>
<keyword evidence="4 6" id="KW-0804">Transcription</keyword>
<dbReference type="Proteomes" id="UP000250572">
    <property type="component" value="Unassembled WGS sequence"/>
</dbReference>
<comment type="similarity">
    <text evidence="6">Belongs to the Mediator complex subunit 21 family.</text>
</comment>
<keyword evidence="9" id="KW-1185">Reference proteome</keyword>
<feature type="non-terminal residue" evidence="8">
    <location>
        <position position="376"/>
    </location>
</feature>
<name>A0A315UTE0_GAMAF</name>
<dbReference type="PANTHER" id="PTHR13381:SF0">
    <property type="entry name" value="MEDIATOR OF RNA POLYMERASE II TRANSCRIPTION SUBUNIT 21"/>
    <property type="match status" value="1"/>
</dbReference>
<dbReference type="Gene3D" id="6.10.280.10">
    <property type="entry name" value="Mediator complex, subunit Med21"/>
    <property type="match status" value="1"/>
</dbReference>
<keyword evidence="7" id="KW-0812">Transmembrane</keyword>
<gene>
    <name evidence="8" type="ORF">CCH79_00014318</name>
</gene>
<dbReference type="AlphaFoldDB" id="A0A315UTE0"/>
<dbReference type="PANTHER" id="PTHR13381">
    <property type="entry name" value="RNA POLYMERASE II HOLOENZYME COMPONENT SRB7"/>
    <property type="match status" value="1"/>
</dbReference>
<evidence type="ECO:0000256" key="2">
    <source>
        <dbReference type="ARBA" id="ARBA00023015"/>
    </source>
</evidence>
<feature type="transmembrane region" description="Helical" evidence="7">
    <location>
        <begin position="52"/>
        <end position="74"/>
    </location>
</feature>
<dbReference type="InterPro" id="IPR037212">
    <property type="entry name" value="Med7/Med21-like"/>
</dbReference>
<accession>A0A315UTE0</accession>
<dbReference type="SUPFAM" id="SSF140718">
    <property type="entry name" value="Mediator hinge subcomplex-like"/>
    <property type="match status" value="1"/>
</dbReference>
<evidence type="ECO:0000256" key="5">
    <source>
        <dbReference type="ARBA" id="ARBA00023242"/>
    </source>
</evidence>
<keyword evidence="2 6" id="KW-0805">Transcription regulation</keyword>
<dbReference type="GO" id="GO:0006357">
    <property type="term" value="P:regulation of transcription by RNA polymerase II"/>
    <property type="evidence" value="ECO:0007669"/>
    <property type="project" value="TreeGrafter"/>
</dbReference>
<evidence type="ECO:0000256" key="4">
    <source>
        <dbReference type="ARBA" id="ARBA00023163"/>
    </source>
</evidence>
<dbReference type="InterPro" id="IPR021384">
    <property type="entry name" value="Mediator_Med21"/>
</dbReference>
<feature type="transmembrane region" description="Helical" evidence="7">
    <location>
        <begin position="20"/>
        <end position="40"/>
    </location>
</feature>
<comment type="subunit">
    <text evidence="6">Component of the Mediator complex.</text>
</comment>
<comment type="caution">
    <text evidence="8">The sequence shown here is derived from an EMBL/GenBank/DDBJ whole genome shotgun (WGS) entry which is preliminary data.</text>
</comment>
<evidence type="ECO:0000313" key="8">
    <source>
        <dbReference type="EMBL" id="PWA14638.1"/>
    </source>
</evidence>
<proteinExistence type="inferred from homology"/>
<sequence length="376" mass="41090">VTSSCLILSSSSQTRPSSTSIAFLITEAISFILSMCACIACKEEKDIQHVPYILRMFLISSWVTMVGSSLLLAMRSLNTCSLYLVMMSSSADWCSSNDVRSSAGGEDTSLFPDLTVFLLDSQDQTGARSMSCNLVKRIDLLLLDAKTGPRLKFCCGSVPFEHARQWKQTETFTLALLSVLRRAKKPLSATANRTLPKQRRPLPREFELTPSRERTRFPVVTEKMADRLTQLQDAVNSLADQFCNAIGVLQQCAPPASFSNIQTAINKDQPANPTEEYAQLFAALIARTAKDVDVLIDSLPSEESTAALQSKLFDTSCIGMGGHYAIQEVEPGIKPNASVGPIDTRNIKTALSVAHHTQTCWQGTPTFPLPGDDTAL</sequence>